<feature type="transmembrane region" description="Helical" evidence="11">
    <location>
        <begin position="376"/>
        <end position="402"/>
    </location>
</feature>
<proteinExistence type="evidence at transcript level"/>
<name>A0A3S8Q1V8_GANLU</name>
<keyword evidence="8" id="KW-0325">Glycoprotein</keyword>
<feature type="transmembrane region" description="Helical" evidence="11">
    <location>
        <begin position="277"/>
        <end position="296"/>
    </location>
</feature>
<dbReference type="InterPro" id="IPR006634">
    <property type="entry name" value="TLC-dom"/>
</dbReference>
<evidence type="ECO:0000256" key="1">
    <source>
        <dbReference type="ARBA" id="ARBA00004477"/>
    </source>
</evidence>
<keyword evidence="6 11" id="KW-1133">Transmembrane helix</keyword>
<dbReference type="AlphaFoldDB" id="A0A3S8Q1V8"/>
<evidence type="ECO:0000256" key="7">
    <source>
        <dbReference type="ARBA" id="ARBA00023136"/>
    </source>
</evidence>
<dbReference type="GO" id="GO:0050291">
    <property type="term" value="F:sphingosine N-acyltransferase activity"/>
    <property type="evidence" value="ECO:0007669"/>
    <property type="project" value="InterPro"/>
</dbReference>
<feature type="transmembrane region" description="Helical" evidence="11">
    <location>
        <begin position="330"/>
        <end position="356"/>
    </location>
</feature>
<evidence type="ECO:0000259" key="12">
    <source>
        <dbReference type="PROSITE" id="PS50922"/>
    </source>
</evidence>
<feature type="region of interest" description="Disordered" evidence="10">
    <location>
        <begin position="419"/>
        <end position="438"/>
    </location>
</feature>
<evidence type="ECO:0000256" key="9">
    <source>
        <dbReference type="PROSITE-ProRule" id="PRU00205"/>
    </source>
</evidence>
<evidence type="ECO:0000256" key="6">
    <source>
        <dbReference type="ARBA" id="ARBA00022989"/>
    </source>
</evidence>
<comment type="similarity">
    <text evidence="2">Belongs to the sphingosine N-acyltransferase family.</text>
</comment>
<dbReference type="PANTHER" id="PTHR12560">
    <property type="entry name" value="LONGEVITY ASSURANCE FACTOR 1 LAG1"/>
    <property type="match status" value="1"/>
</dbReference>
<evidence type="ECO:0000256" key="4">
    <source>
        <dbReference type="ARBA" id="ARBA00022692"/>
    </source>
</evidence>
<sequence>MSRPLKNRKKPLPQIRTFTDRIEHDPSHHLTGPFRPQTSAHYRPFSDLNDAVFTRFTRSRPLGQGADSPGLRSIPNAPWSTQSQGTWTDIRTLRWVIVPTSSLKILLFFIVLWANWELLSPYVAKDISNPFSPLLFISHPIPSSSDHDPRYQKGYLDFVFLAYYIVVWSFVRQAITIYLCRPLARWFGIKKSAKMDRFGEQGYAMIYFAFTGFWGLRIMSQLPTWWYNTKYFWIDYPHWEMKPELKAYYLVQAAYWCQQLIVLLLGLEKPRKDYHELVAHHFVTLWLVGWSYLVNLTFIGNAVYLSMDLPDSIFAFSKLLNYIQWDRAKVVTFSLFVCIWTYFRHFLNWVILYSVWFEFDLMPETSKRWSPDDGVWLVWWMKYQIFVPLVLLQALNLFWYFLIWRVAARALSNQNITDVRSDDEDDGEDDGHDDKKED</sequence>
<keyword evidence="4 9" id="KW-0812">Transmembrane</keyword>
<dbReference type="GO" id="GO:0005789">
    <property type="term" value="C:endoplasmic reticulum membrane"/>
    <property type="evidence" value="ECO:0007669"/>
    <property type="project" value="UniProtKB-SubCell"/>
</dbReference>
<reference evidence="13" key="1">
    <citation type="submission" date="2018-03" db="EMBL/GenBank/DDBJ databases">
        <title>Distinct roles of three ceramide synthases LAG1, LAG2 and LAG3 in the growth, second metabolism, abiotic stress and sphingolipid metabolism of Ganoderma lucidum.</title>
        <authorList>
            <person name="Tian J.L."/>
            <person name="Lu X.X."/>
        </authorList>
    </citation>
    <scope>NUCLEOTIDE SEQUENCE</scope>
</reference>
<dbReference type="SMART" id="SM00724">
    <property type="entry name" value="TLC"/>
    <property type="match status" value="1"/>
</dbReference>
<feature type="transmembrane region" description="Helical" evidence="11">
    <location>
        <begin position="205"/>
        <end position="227"/>
    </location>
</feature>
<organism evidence="13">
    <name type="scientific">Ganoderma lucidum</name>
    <name type="common">Ling zhi medicinal fungus</name>
    <name type="synonym">Bracket fungus</name>
    <dbReference type="NCBI Taxonomy" id="5315"/>
    <lineage>
        <taxon>Eukaryota</taxon>
        <taxon>Fungi</taxon>
        <taxon>Dikarya</taxon>
        <taxon>Basidiomycota</taxon>
        <taxon>Agaricomycotina</taxon>
        <taxon>Agaricomycetes</taxon>
        <taxon>Polyporales</taxon>
        <taxon>Polyporaceae</taxon>
        <taxon>Ganoderma</taxon>
    </lineage>
</organism>
<protein>
    <submittedName>
        <fullName evidence="13">LAG2</fullName>
    </submittedName>
</protein>
<evidence type="ECO:0000256" key="11">
    <source>
        <dbReference type="SAM" id="Phobius"/>
    </source>
</evidence>
<comment type="subcellular location">
    <subcellularLocation>
        <location evidence="1">Endoplasmic reticulum membrane</location>
        <topology evidence="1">Multi-pass membrane protein</topology>
    </subcellularLocation>
</comment>
<evidence type="ECO:0000256" key="10">
    <source>
        <dbReference type="SAM" id="MobiDB-lite"/>
    </source>
</evidence>
<evidence type="ECO:0000256" key="2">
    <source>
        <dbReference type="ARBA" id="ARBA00009808"/>
    </source>
</evidence>
<dbReference type="PROSITE" id="PS50922">
    <property type="entry name" value="TLC"/>
    <property type="match status" value="1"/>
</dbReference>
<feature type="domain" description="TLC" evidence="12">
    <location>
        <begin position="193"/>
        <end position="412"/>
    </location>
</feature>
<evidence type="ECO:0000256" key="5">
    <source>
        <dbReference type="ARBA" id="ARBA00022824"/>
    </source>
</evidence>
<keyword evidence="3" id="KW-0808">Transferase</keyword>
<keyword evidence="5" id="KW-0256">Endoplasmic reticulum</keyword>
<evidence type="ECO:0000313" key="13">
    <source>
        <dbReference type="EMBL" id="AZJ17927.1"/>
    </source>
</evidence>
<dbReference type="PANTHER" id="PTHR12560:SF11">
    <property type="entry name" value="CERAMIDE SYNTHASE LAC1-RELATED"/>
    <property type="match status" value="1"/>
</dbReference>
<evidence type="ECO:0000256" key="8">
    <source>
        <dbReference type="ARBA" id="ARBA00023180"/>
    </source>
</evidence>
<dbReference type="InterPro" id="IPR016439">
    <property type="entry name" value="Lag1/Lac1-like"/>
</dbReference>
<dbReference type="GO" id="GO:0046513">
    <property type="term" value="P:ceramide biosynthetic process"/>
    <property type="evidence" value="ECO:0007669"/>
    <property type="project" value="InterPro"/>
</dbReference>
<feature type="compositionally biased region" description="Acidic residues" evidence="10">
    <location>
        <begin position="421"/>
        <end position="431"/>
    </location>
</feature>
<dbReference type="EMBL" id="MH145350">
    <property type="protein sequence ID" value="AZJ17927.1"/>
    <property type="molecule type" value="mRNA"/>
</dbReference>
<keyword evidence="7 9" id="KW-0472">Membrane</keyword>
<evidence type="ECO:0000256" key="3">
    <source>
        <dbReference type="ARBA" id="ARBA00022679"/>
    </source>
</evidence>
<accession>A0A3S8Q1V8</accession>
<dbReference type="Pfam" id="PF03798">
    <property type="entry name" value="TRAM_LAG1_CLN8"/>
    <property type="match status" value="1"/>
</dbReference>
<feature type="transmembrane region" description="Helical" evidence="11">
    <location>
        <begin position="95"/>
        <end position="116"/>
    </location>
</feature>